<feature type="non-terminal residue" evidence="7">
    <location>
        <position position="173"/>
    </location>
</feature>
<dbReference type="Proteomes" id="UP000230088">
    <property type="component" value="Unassembled WGS sequence"/>
</dbReference>
<feature type="binding site" evidence="5">
    <location>
        <position position="23"/>
    </location>
    <ligand>
        <name>S-adenosyl-L-methionine</name>
        <dbReference type="ChEBI" id="CHEBI:59789"/>
    </ligand>
</feature>
<dbReference type="SMART" id="SM00650">
    <property type="entry name" value="rADc"/>
    <property type="match status" value="1"/>
</dbReference>
<reference evidence="8" key="1">
    <citation type="submission" date="2017-09" db="EMBL/GenBank/DDBJ databases">
        <title>Depth-based differentiation of microbial function through sediment-hosted aquifers and enrichment of novel symbionts in the deep terrestrial subsurface.</title>
        <authorList>
            <person name="Probst A.J."/>
            <person name="Ladd B."/>
            <person name="Jarett J.K."/>
            <person name="Geller-Mcgrath D.E."/>
            <person name="Sieber C.M.K."/>
            <person name="Emerson J.B."/>
            <person name="Anantharaman K."/>
            <person name="Thomas B.C."/>
            <person name="Malmstrom R."/>
            <person name="Stieglmeier M."/>
            <person name="Klingl A."/>
            <person name="Woyke T."/>
            <person name="Ryan C.M."/>
            <person name="Banfield J.F."/>
        </authorList>
    </citation>
    <scope>NUCLEOTIDE SEQUENCE [LARGE SCALE GENOMIC DNA]</scope>
</reference>
<feature type="binding site" evidence="5">
    <location>
        <position position="123"/>
    </location>
    <ligand>
        <name>S-adenosyl-L-methionine</name>
        <dbReference type="ChEBI" id="CHEBI:59789"/>
    </ligand>
</feature>
<feature type="binding site" evidence="5">
    <location>
        <position position="25"/>
    </location>
    <ligand>
        <name>S-adenosyl-L-methionine</name>
        <dbReference type="ChEBI" id="CHEBI:59789"/>
    </ligand>
</feature>
<dbReference type="SUPFAM" id="SSF53335">
    <property type="entry name" value="S-adenosyl-L-methionine-dependent methyltransferases"/>
    <property type="match status" value="1"/>
</dbReference>
<dbReference type="EMBL" id="PEYD01000064">
    <property type="protein sequence ID" value="PIS39183.1"/>
    <property type="molecule type" value="Genomic_DNA"/>
</dbReference>
<comment type="similarity">
    <text evidence="5">Belongs to the class I-like SAM-binding methyltransferase superfamily. rRNA adenine N(6)-methyltransferase family.</text>
</comment>
<dbReference type="GO" id="GO:0003723">
    <property type="term" value="F:RNA binding"/>
    <property type="evidence" value="ECO:0007669"/>
    <property type="project" value="UniProtKB-UniRule"/>
</dbReference>
<keyword evidence="3 5" id="KW-0949">S-adenosyl-L-methionine</keyword>
<accession>A0A2H0YN32</accession>
<protein>
    <submittedName>
        <fullName evidence="7">16S rRNA (Adenine(1518)-N(6)/adenine(1519)-N(6))-dimethyltransferase</fullName>
    </submittedName>
</protein>
<feature type="binding site" evidence="5">
    <location>
        <position position="50"/>
    </location>
    <ligand>
        <name>S-adenosyl-L-methionine</name>
        <dbReference type="ChEBI" id="CHEBI:59789"/>
    </ligand>
</feature>
<organism evidence="7 8">
    <name type="scientific">Candidatus Nealsonbacteria bacterium CG08_land_8_20_14_0_20_38_20</name>
    <dbReference type="NCBI Taxonomy" id="1974705"/>
    <lineage>
        <taxon>Bacteria</taxon>
        <taxon>Candidatus Nealsoniibacteriota</taxon>
    </lineage>
</organism>
<feature type="binding site" evidence="5">
    <location>
        <position position="98"/>
    </location>
    <ligand>
        <name>S-adenosyl-L-methionine</name>
        <dbReference type="ChEBI" id="CHEBI:59789"/>
    </ligand>
</feature>
<dbReference type="InterPro" id="IPR001737">
    <property type="entry name" value="KsgA/Erm"/>
</dbReference>
<dbReference type="Gene3D" id="3.40.50.150">
    <property type="entry name" value="Vaccinia Virus protein VP39"/>
    <property type="match status" value="1"/>
</dbReference>
<gene>
    <name evidence="7" type="ORF">COT33_03280</name>
</gene>
<name>A0A2H0YN32_9BACT</name>
<keyword evidence="4 5" id="KW-0694">RNA-binding</keyword>
<dbReference type="AlphaFoldDB" id="A0A2H0YN32"/>
<evidence type="ECO:0000256" key="1">
    <source>
        <dbReference type="ARBA" id="ARBA00022603"/>
    </source>
</evidence>
<keyword evidence="2 5" id="KW-0808">Transferase</keyword>
<dbReference type="InterPro" id="IPR020596">
    <property type="entry name" value="rRNA_Ade_Mease_Trfase_CS"/>
</dbReference>
<dbReference type="PANTHER" id="PTHR11727">
    <property type="entry name" value="DIMETHYLADENOSINE TRANSFERASE"/>
    <property type="match status" value="1"/>
</dbReference>
<feature type="binding site" evidence="5">
    <location>
        <position position="71"/>
    </location>
    <ligand>
        <name>S-adenosyl-L-methionine</name>
        <dbReference type="ChEBI" id="CHEBI:59789"/>
    </ligand>
</feature>
<dbReference type="PROSITE" id="PS51689">
    <property type="entry name" value="SAM_RNA_A_N6_MT"/>
    <property type="match status" value="1"/>
</dbReference>
<dbReference type="InterPro" id="IPR020598">
    <property type="entry name" value="rRNA_Ade_methylase_Trfase_N"/>
</dbReference>
<dbReference type="InterPro" id="IPR029063">
    <property type="entry name" value="SAM-dependent_MTases_sf"/>
</dbReference>
<evidence type="ECO:0000256" key="3">
    <source>
        <dbReference type="ARBA" id="ARBA00022691"/>
    </source>
</evidence>
<sequence length="173" mass="19709">MSIEVKKILKKYKISPSKGLGQNFLADKRVLRKIVTTAELKPDDIVLEIGPGPGNLTLELAKRVKRVVAIEKDPKMVEILKNVIDEQGIQNVQIIQDDVLKIKNWKFNRNLKFKIKNYKVVANLPYYIASPIIRYFLEAVDVKPQQMILMVQKEVAQRICAKPPNMTHSTSSG</sequence>
<comment type="caution">
    <text evidence="7">The sequence shown here is derived from an EMBL/GenBank/DDBJ whole genome shotgun (WGS) entry which is preliminary data.</text>
</comment>
<evidence type="ECO:0000313" key="7">
    <source>
        <dbReference type="EMBL" id="PIS39183.1"/>
    </source>
</evidence>
<dbReference type="PANTHER" id="PTHR11727:SF7">
    <property type="entry name" value="DIMETHYLADENOSINE TRANSFERASE-RELATED"/>
    <property type="match status" value="1"/>
</dbReference>
<dbReference type="PROSITE" id="PS01131">
    <property type="entry name" value="RRNA_A_DIMETH"/>
    <property type="match status" value="1"/>
</dbReference>
<evidence type="ECO:0000256" key="4">
    <source>
        <dbReference type="ARBA" id="ARBA00022884"/>
    </source>
</evidence>
<dbReference type="Pfam" id="PF00398">
    <property type="entry name" value="RrnaAD"/>
    <property type="match status" value="1"/>
</dbReference>
<proteinExistence type="inferred from homology"/>
<evidence type="ECO:0000256" key="5">
    <source>
        <dbReference type="PROSITE-ProRule" id="PRU01026"/>
    </source>
</evidence>
<evidence type="ECO:0000256" key="2">
    <source>
        <dbReference type="ARBA" id="ARBA00022679"/>
    </source>
</evidence>
<dbReference type="GO" id="GO:0000179">
    <property type="term" value="F:rRNA (adenine-N6,N6-)-dimethyltransferase activity"/>
    <property type="evidence" value="ECO:0007669"/>
    <property type="project" value="UniProtKB-UniRule"/>
</dbReference>
<dbReference type="GO" id="GO:0005829">
    <property type="term" value="C:cytosol"/>
    <property type="evidence" value="ECO:0007669"/>
    <property type="project" value="TreeGrafter"/>
</dbReference>
<evidence type="ECO:0000313" key="8">
    <source>
        <dbReference type="Proteomes" id="UP000230088"/>
    </source>
</evidence>
<feature type="domain" description="Ribosomal RNA adenine methylase transferase N-terminal" evidence="6">
    <location>
        <begin position="30"/>
        <end position="164"/>
    </location>
</feature>
<keyword evidence="1 5" id="KW-0489">Methyltransferase</keyword>
<evidence type="ECO:0000259" key="6">
    <source>
        <dbReference type="SMART" id="SM00650"/>
    </source>
</evidence>
<dbReference type="CDD" id="cd02440">
    <property type="entry name" value="AdoMet_MTases"/>
    <property type="match status" value="1"/>
</dbReference>